<evidence type="ECO:0000256" key="3">
    <source>
        <dbReference type="ARBA" id="ARBA00011950"/>
    </source>
</evidence>
<dbReference type="Pfam" id="PF02391">
    <property type="entry name" value="MoaE"/>
    <property type="match status" value="1"/>
</dbReference>
<evidence type="ECO:0000256" key="5">
    <source>
        <dbReference type="ARBA" id="ARBA00023150"/>
    </source>
</evidence>
<dbReference type="EC" id="2.8.1.12" evidence="3"/>
<dbReference type="AlphaFoldDB" id="A0A370DDV3"/>
<comment type="catalytic activity">
    <reaction evidence="11">
        <text>2 [molybdopterin-synthase sulfur-carrier protein]-C-terminal-Gly-aminoethanethioate + cyclic pyranopterin phosphate + H2O = molybdopterin + 2 [molybdopterin-synthase sulfur-carrier protein]-C-terminal Gly-Gly + 2 H(+)</text>
        <dbReference type="Rhea" id="RHEA:26333"/>
        <dbReference type="Rhea" id="RHEA-COMP:12202"/>
        <dbReference type="Rhea" id="RHEA-COMP:19907"/>
        <dbReference type="ChEBI" id="CHEBI:15377"/>
        <dbReference type="ChEBI" id="CHEBI:15378"/>
        <dbReference type="ChEBI" id="CHEBI:58698"/>
        <dbReference type="ChEBI" id="CHEBI:59648"/>
        <dbReference type="ChEBI" id="CHEBI:90778"/>
        <dbReference type="ChEBI" id="CHEBI:232372"/>
        <dbReference type="EC" id="2.8.1.12"/>
    </reaction>
</comment>
<comment type="subunit">
    <text evidence="6">Heterotetramer of 2 MoaD subunits and 2 MoaE subunits. Also stable as homodimer. The enzyme changes between these two forms during catalysis.</text>
</comment>
<keyword evidence="13" id="KW-1185">Reference proteome</keyword>
<dbReference type="EMBL" id="QFXC01000011">
    <property type="protein sequence ID" value="RDH82336.1"/>
    <property type="molecule type" value="Genomic_DNA"/>
</dbReference>
<dbReference type="GO" id="GO:0030366">
    <property type="term" value="F:molybdopterin synthase activity"/>
    <property type="evidence" value="ECO:0007669"/>
    <property type="project" value="UniProtKB-EC"/>
</dbReference>
<comment type="similarity">
    <text evidence="2">Belongs to the MoaE family.</text>
</comment>
<dbReference type="SUPFAM" id="SSF54690">
    <property type="entry name" value="Molybdopterin synthase subunit MoaE"/>
    <property type="match status" value="1"/>
</dbReference>
<evidence type="ECO:0000256" key="6">
    <source>
        <dbReference type="ARBA" id="ARBA00026066"/>
    </source>
</evidence>
<evidence type="ECO:0000256" key="8">
    <source>
        <dbReference type="ARBA" id="ARBA00030407"/>
    </source>
</evidence>
<dbReference type="CDD" id="cd00756">
    <property type="entry name" value="MoaE"/>
    <property type="match status" value="1"/>
</dbReference>
<keyword evidence="5" id="KW-0501">Molybdenum cofactor biosynthesis</keyword>
<name>A0A370DDV3_9GAMM</name>
<accession>A0A370DDV3</accession>
<gene>
    <name evidence="12" type="ORF">DIZ80_08545</name>
</gene>
<dbReference type="InterPro" id="IPR036563">
    <property type="entry name" value="MoaE_sf"/>
</dbReference>
<protein>
    <recommendedName>
        <fullName evidence="4">Molybdopterin synthase catalytic subunit</fullName>
        <ecNumber evidence="3">2.8.1.12</ecNumber>
    </recommendedName>
    <alternativeName>
        <fullName evidence="9">MPT synthase subunit 2</fullName>
    </alternativeName>
    <alternativeName>
        <fullName evidence="7">Molybdenum cofactor biosynthesis protein E</fullName>
    </alternativeName>
    <alternativeName>
        <fullName evidence="8">Molybdopterin-converting factor large subunit</fullName>
    </alternativeName>
    <alternativeName>
        <fullName evidence="10">Molybdopterin-converting factor subunit 2</fullName>
    </alternativeName>
</protein>
<comment type="pathway">
    <text evidence="1">Cofactor biosynthesis; molybdopterin biosynthesis.</text>
</comment>
<sequence>MPSEIRVESFDPWKETQHYQQNQLEQGKYGATASFVGTMRDFNQGDNITSMTLEHYPGMTENYLDKICDEARQRWDLIDCLIVHRVGTIKPNDPIVLTVVWSAHRREAFEACRYLMEELKSRAPFWKKEGLIDSETGDNRWVDKNTPG</sequence>
<evidence type="ECO:0000256" key="11">
    <source>
        <dbReference type="ARBA" id="ARBA00049878"/>
    </source>
</evidence>
<evidence type="ECO:0000256" key="10">
    <source>
        <dbReference type="ARBA" id="ARBA00032474"/>
    </source>
</evidence>
<evidence type="ECO:0000256" key="9">
    <source>
        <dbReference type="ARBA" id="ARBA00030781"/>
    </source>
</evidence>
<organism evidence="12 13">
    <name type="scientific">endosymbiont of Galathealinum brachiosum</name>
    <dbReference type="NCBI Taxonomy" id="2200906"/>
    <lineage>
        <taxon>Bacteria</taxon>
        <taxon>Pseudomonadati</taxon>
        <taxon>Pseudomonadota</taxon>
        <taxon>Gammaproteobacteria</taxon>
        <taxon>sulfur-oxidizing symbionts</taxon>
    </lineage>
</organism>
<dbReference type="InterPro" id="IPR003448">
    <property type="entry name" value="Mopterin_biosynth_MoaE"/>
</dbReference>
<dbReference type="Proteomes" id="UP000254266">
    <property type="component" value="Unassembled WGS sequence"/>
</dbReference>
<evidence type="ECO:0000313" key="13">
    <source>
        <dbReference type="Proteomes" id="UP000254266"/>
    </source>
</evidence>
<evidence type="ECO:0000313" key="12">
    <source>
        <dbReference type="EMBL" id="RDH82336.1"/>
    </source>
</evidence>
<evidence type="ECO:0000256" key="4">
    <source>
        <dbReference type="ARBA" id="ARBA00013858"/>
    </source>
</evidence>
<evidence type="ECO:0000256" key="2">
    <source>
        <dbReference type="ARBA" id="ARBA00005426"/>
    </source>
</evidence>
<evidence type="ECO:0000256" key="7">
    <source>
        <dbReference type="ARBA" id="ARBA00029745"/>
    </source>
</evidence>
<dbReference type="Gene3D" id="3.90.1170.40">
    <property type="entry name" value="Molybdopterin biosynthesis MoaE subunit"/>
    <property type="match status" value="1"/>
</dbReference>
<dbReference type="PANTHER" id="PTHR23404">
    <property type="entry name" value="MOLYBDOPTERIN SYNTHASE RELATED"/>
    <property type="match status" value="1"/>
</dbReference>
<comment type="caution">
    <text evidence="12">The sequence shown here is derived from an EMBL/GenBank/DDBJ whole genome shotgun (WGS) entry which is preliminary data.</text>
</comment>
<dbReference type="GO" id="GO:0006777">
    <property type="term" value="P:Mo-molybdopterin cofactor biosynthetic process"/>
    <property type="evidence" value="ECO:0007669"/>
    <property type="project" value="UniProtKB-KW"/>
</dbReference>
<reference evidence="12 13" key="1">
    <citation type="journal article" date="2018" name="ISME J.">
        <title>Endosymbiont genomes yield clues of tubeworm success.</title>
        <authorList>
            <person name="Li Y."/>
            <person name="Liles M.R."/>
            <person name="Halanych K.M."/>
        </authorList>
    </citation>
    <scope>NUCLEOTIDE SEQUENCE [LARGE SCALE GENOMIC DNA]</scope>
    <source>
        <strain evidence="12">A1464</strain>
    </source>
</reference>
<dbReference type="UniPathway" id="UPA00344"/>
<proteinExistence type="inferred from homology"/>
<evidence type="ECO:0000256" key="1">
    <source>
        <dbReference type="ARBA" id="ARBA00005046"/>
    </source>
</evidence>